<accession>A0ABN9G374</accession>
<dbReference type="InterPro" id="IPR040839">
    <property type="entry name" value="MG4"/>
</dbReference>
<reference evidence="10" key="1">
    <citation type="submission" date="2023-05" db="EMBL/GenBank/DDBJ databases">
        <authorList>
            <person name="Stuckert A."/>
        </authorList>
    </citation>
    <scope>NUCLEOTIDE SEQUENCE</scope>
</reference>
<dbReference type="Gene3D" id="2.20.130.20">
    <property type="match status" value="1"/>
</dbReference>
<evidence type="ECO:0000256" key="4">
    <source>
        <dbReference type="ARBA" id="ARBA00022690"/>
    </source>
</evidence>
<evidence type="ECO:0000256" key="7">
    <source>
        <dbReference type="SAM" id="SignalP"/>
    </source>
</evidence>
<protein>
    <recommendedName>
        <fullName evidence="12">Alpha-2-macroglobulin-like protein 1</fullName>
    </recommendedName>
</protein>
<dbReference type="SUPFAM" id="SSF81296">
    <property type="entry name" value="E set domains"/>
    <property type="match status" value="1"/>
</dbReference>
<sequence>MVSWVLCAGLVLLHISCSVEAKLHYAVIFPSEIRTEHSETICIHLEGAQGESRVQISLHLEEKNTTLVEKSFTQDSIFTCVPVRVTKSVESEVVGTLKISIENAGETVVKSNKVLVKETRSSLLVQTDKAVYKPGQTVNFRILSLNEDLQPQNIIFAAVELQDPGKNRIGQWLNVSISQGLSEFSLPLSSEPPLGEYSIRVKDTVHTFTVEEYVLPKFEVSLQFPKVVMFDSNKFPLHICGRYTYGKPVQGNYTATVCHKHYRYWWRRMSDSKTDICTNFSGTLDRSGCHIIDVNSEALNLRSTGMEDVLRGEASITETGTGIVLSTTSQTSVSNVINKVVFVDADGNYKAGIPYNGVIKVVDSSDNPVPGINVYLTNNEPAINNTLVTDDNGRISFTLDTIGWKGQKILRARTNLQKSTFFQDFKFPRYGDAQLNLKPFYSRSKSFLKLHSVDRVLPCEGQQEVKVEFIIKHTELKNETDHLDLHYMVTSTGSIYDFGSLKIGFNSKSKDLYGKATLKLPLSAGKSSTLWTLVYTMLPDGDILADSANYKVQRCFKNRVSVGFSPDEILPGSDVSLQVQAAPGSLCGLRVVDQSVVLLKPDKELTADKVFNLFPSRNSGGYDYRIREDLDNPCRPFEDERRIMFTYYSYRRYGNMGVDVHSLFEGINLKIITSANIQKPLECHMDFPSYRLSRPVGGTVRADTYRARSPGSKMSKVINGIEHTEQEKEKEKEPIRTYFPETWIWELIAVGDSGSTHFHRKTPDTITDWNAGAVCLGQSGFGLSPPVSLRVFKPFFVDLTLPYSVVRGETFTLKASVFNYLKQCIKIKVTLGPTKELNPTPCTDCTYSCCLCADESKTFYWNLKATKLGEVNITVRTEAVNTEELCQNEIPIVPKQGAIDTIVKPLLVQPGGVLVEKSHSSLLCIQEEDNTKTEDVSLKVPMDILKDSERAYVTVLGDIMGTALQNLDRLLAMPYGCGEQNMVLFAPNIFILQYLEKTHQLTDEIKSKAIKFLESGYQRQLTYKRDDGSYSAFGKSDRARATHGCQHL</sequence>
<keyword evidence="7" id="KW-0732">Signal</keyword>
<dbReference type="InterPro" id="IPR011626">
    <property type="entry name" value="Alpha-macroglobulin_TED"/>
</dbReference>
<dbReference type="InterPro" id="IPR014756">
    <property type="entry name" value="Ig_E-set"/>
</dbReference>
<gene>
    <name evidence="10" type="ORF">SPARVUS_LOCUS13055262</name>
</gene>
<dbReference type="InterPro" id="IPR047565">
    <property type="entry name" value="Alpha-macroglob_thiol-ester_cl"/>
</dbReference>
<dbReference type="Pfam" id="PF07703">
    <property type="entry name" value="A2M_BRD"/>
    <property type="match status" value="1"/>
</dbReference>
<dbReference type="InterPro" id="IPR002890">
    <property type="entry name" value="MG2"/>
</dbReference>
<dbReference type="PANTHER" id="PTHR11412:SF182">
    <property type="entry name" value="ALPHA-2-MACROGLOBULIN-LIKE PROTEIN 1"/>
    <property type="match status" value="1"/>
</dbReference>
<name>A0ABN9G374_9NEOB</name>
<dbReference type="Pfam" id="PF17789">
    <property type="entry name" value="MG4"/>
    <property type="match status" value="1"/>
</dbReference>
<feature type="signal peptide" evidence="7">
    <location>
        <begin position="1"/>
        <end position="21"/>
    </location>
</feature>
<dbReference type="Gene3D" id="6.20.50.160">
    <property type="match status" value="1"/>
</dbReference>
<evidence type="ECO:0008006" key="12">
    <source>
        <dbReference type="Google" id="ProtNLM"/>
    </source>
</evidence>
<keyword evidence="4" id="KW-0646">Protease inhibitor</keyword>
<feature type="chain" id="PRO_5046142000" description="Alpha-2-macroglobulin-like protein 1" evidence="7">
    <location>
        <begin position="22"/>
        <end position="1048"/>
    </location>
</feature>
<keyword evidence="3" id="KW-0964">Secreted</keyword>
<dbReference type="SMART" id="SM01419">
    <property type="entry name" value="Thiol-ester_cl"/>
    <property type="match status" value="1"/>
</dbReference>
<comment type="similarity">
    <text evidence="2">Belongs to the protease inhibitor I39 (alpha-2-macroglobulin) family.</text>
</comment>
<dbReference type="Pfam" id="PF07678">
    <property type="entry name" value="TED_complement"/>
    <property type="match status" value="1"/>
</dbReference>
<dbReference type="InterPro" id="IPR008930">
    <property type="entry name" value="Terpenoid_cyclase/PrenylTrfase"/>
</dbReference>
<dbReference type="Gene3D" id="1.50.10.20">
    <property type="match status" value="1"/>
</dbReference>
<organism evidence="10 11">
    <name type="scientific">Staurois parvus</name>
    <dbReference type="NCBI Taxonomy" id="386267"/>
    <lineage>
        <taxon>Eukaryota</taxon>
        <taxon>Metazoa</taxon>
        <taxon>Chordata</taxon>
        <taxon>Craniata</taxon>
        <taxon>Vertebrata</taxon>
        <taxon>Euteleostomi</taxon>
        <taxon>Amphibia</taxon>
        <taxon>Batrachia</taxon>
        <taxon>Anura</taxon>
        <taxon>Neobatrachia</taxon>
        <taxon>Ranoidea</taxon>
        <taxon>Ranidae</taxon>
        <taxon>Staurois</taxon>
    </lineage>
</organism>
<dbReference type="InterPro" id="IPR050473">
    <property type="entry name" value="A2M/Complement_sys"/>
</dbReference>
<dbReference type="InterPro" id="IPR041555">
    <property type="entry name" value="MG3"/>
</dbReference>
<dbReference type="InterPro" id="IPR001599">
    <property type="entry name" value="Macroglobln_a2"/>
</dbReference>
<feature type="domain" description="Alpha-2-macroglobulin" evidence="9">
    <location>
        <begin position="742"/>
        <end position="831"/>
    </location>
</feature>
<evidence type="ECO:0000256" key="1">
    <source>
        <dbReference type="ARBA" id="ARBA00004613"/>
    </source>
</evidence>
<dbReference type="Gene3D" id="2.60.40.1930">
    <property type="match status" value="2"/>
</dbReference>
<dbReference type="InterPro" id="IPR013783">
    <property type="entry name" value="Ig-like_fold"/>
</dbReference>
<keyword evidence="11" id="KW-1185">Reference proteome</keyword>
<evidence type="ECO:0000256" key="3">
    <source>
        <dbReference type="ARBA" id="ARBA00022525"/>
    </source>
</evidence>
<dbReference type="InterPro" id="IPR019742">
    <property type="entry name" value="MacrogloblnA2_CS"/>
</dbReference>
<dbReference type="SUPFAM" id="SSF48239">
    <property type="entry name" value="Terpenoid cyclases/Protein prenyltransferases"/>
    <property type="match status" value="1"/>
</dbReference>
<keyword evidence="5" id="KW-0722">Serine protease inhibitor</keyword>
<dbReference type="InterPro" id="IPR011625">
    <property type="entry name" value="A2M_N_BRD"/>
</dbReference>
<evidence type="ECO:0000256" key="2">
    <source>
        <dbReference type="ARBA" id="ARBA00010952"/>
    </source>
</evidence>
<evidence type="ECO:0000256" key="6">
    <source>
        <dbReference type="ARBA" id="ARBA00023157"/>
    </source>
</evidence>
<dbReference type="Gene3D" id="2.60.40.1940">
    <property type="match status" value="1"/>
</dbReference>
<dbReference type="PROSITE" id="PS00477">
    <property type="entry name" value="ALPHA_2_MACROGLOBULIN"/>
    <property type="match status" value="1"/>
</dbReference>
<evidence type="ECO:0000313" key="10">
    <source>
        <dbReference type="EMBL" id="CAI9601968.1"/>
    </source>
</evidence>
<feature type="domain" description="Alpha-2-macroglobulin bait region" evidence="8">
    <location>
        <begin position="448"/>
        <end position="599"/>
    </location>
</feature>
<dbReference type="Gene3D" id="2.60.40.10">
    <property type="entry name" value="Immunoglobulins"/>
    <property type="match status" value="2"/>
</dbReference>
<dbReference type="PANTHER" id="PTHR11412">
    <property type="entry name" value="MACROGLOBULIN / COMPLEMENT"/>
    <property type="match status" value="1"/>
</dbReference>
<evidence type="ECO:0000259" key="8">
    <source>
        <dbReference type="SMART" id="SM01359"/>
    </source>
</evidence>
<dbReference type="EMBL" id="CATNWA010017634">
    <property type="protein sequence ID" value="CAI9601968.1"/>
    <property type="molecule type" value="Genomic_DNA"/>
</dbReference>
<dbReference type="Proteomes" id="UP001162483">
    <property type="component" value="Unassembled WGS sequence"/>
</dbReference>
<evidence type="ECO:0000313" key="11">
    <source>
        <dbReference type="Proteomes" id="UP001162483"/>
    </source>
</evidence>
<dbReference type="SMART" id="SM01360">
    <property type="entry name" value="A2M"/>
    <property type="match status" value="1"/>
</dbReference>
<dbReference type="Pfam" id="PF01835">
    <property type="entry name" value="MG2"/>
    <property type="match status" value="1"/>
</dbReference>
<evidence type="ECO:0000259" key="9">
    <source>
        <dbReference type="SMART" id="SM01360"/>
    </source>
</evidence>
<keyword evidence="6" id="KW-1015">Disulfide bond</keyword>
<dbReference type="Pfam" id="PF17791">
    <property type="entry name" value="MG3"/>
    <property type="match status" value="1"/>
</dbReference>
<dbReference type="SMART" id="SM01359">
    <property type="entry name" value="A2M_N_2"/>
    <property type="match status" value="1"/>
</dbReference>
<dbReference type="Pfam" id="PF00207">
    <property type="entry name" value="A2M"/>
    <property type="match status" value="1"/>
</dbReference>
<evidence type="ECO:0000256" key="5">
    <source>
        <dbReference type="ARBA" id="ARBA00022900"/>
    </source>
</evidence>
<comment type="subcellular location">
    <subcellularLocation>
        <location evidence="1">Secreted</location>
    </subcellularLocation>
</comment>
<comment type="caution">
    <text evidence="10">The sequence shown here is derived from an EMBL/GenBank/DDBJ whole genome shotgun (WGS) entry which is preliminary data.</text>
</comment>
<proteinExistence type="inferred from homology"/>